<dbReference type="InterPro" id="IPR044651">
    <property type="entry name" value="OTSB-like"/>
</dbReference>
<keyword evidence="5" id="KW-1185">Reference proteome</keyword>
<comment type="caution">
    <text evidence="4">The sequence shown here is derived from an EMBL/GenBank/DDBJ whole genome shotgun (WGS) entry which is preliminary data.</text>
</comment>
<evidence type="ECO:0000313" key="5">
    <source>
        <dbReference type="Proteomes" id="UP001575652"/>
    </source>
</evidence>
<dbReference type="PANTHER" id="PTHR43768">
    <property type="entry name" value="TREHALOSE 6-PHOSPHATE PHOSPHATASE"/>
    <property type="match status" value="1"/>
</dbReference>
<dbReference type="NCBIfam" id="TIGR00685">
    <property type="entry name" value="T6PP"/>
    <property type="match status" value="1"/>
</dbReference>
<dbReference type="InterPro" id="IPR036412">
    <property type="entry name" value="HAD-like_sf"/>
</dbReference>
<dbReference type="RefSeq" id="WP_373971509.1">
    <property type="nucleotide sequence ID" value="NZ_JBHDLJ010000004.1"/>
</dbReference>
<dbReference type="InterPro" id="IPR023214">
    <property type="entry name" value="HAD_sf"/>
</dbReference>
<keyword evidence="3" id="KW-0479">Metal-binding</keyword>
<dbReference type="Gene3D" id="3.40.50.1000">
    <property type="entry name" value="HAD superfamily/HAD-like"/>
    <property type="match status" value="1"/>
</dbReference>
<accession>A0ABV4UN21</accession>
<reference evidence="4 5" key="1">
    <citation type="submission" date="2024-09" db="EMBL/GenBank/DDBJ databases">
        <authorList>
            <person name="Salinas-Garcia M.A."/>
            <person name="Prieme A."/>
        </authorList>
    </citation>
    <scope>NUCLEOTIDE SEQUENCE [LARGE SCALE GENOMIC DNA]</scope>
    <source>
        <strain evidence="4 5">DSM 21081</strain>
    </source>
</reference>
<comment type="catalytic activity">
    <reaction evidence="3">
        <text>alpha,alpha-trehalose 6-phosphate + H2O = alpha,alpha-trehalose + phosphate</text>
        <dbReference type="Rhea" id="RHEA:23420"/>
        <dbReference type="ChEBI" id="CHEBI:15377"/>
        <dbReference type="ChEBI" id="CHEBI:16551"/>
        <dbReference type="ChEBI" id="CHEBI:43474"/>
        <dbReference type="ChEBI" id="CHEBI:58429"/>
        <dbReference type="EC" id="3.1.3.12"/>
    </reaction>
</comment>
<dbReference type="InterPro" id="IPR003337">
    <property type="entry name" value="Trehalose_PPase"/>
</dbReference>
<dbReference type="EMBL" id="JBHDLJ010000004">
    <property type="protein sequence ID" value="MFB0834341.1"/>
    <property type="molecule type" value="Genomic_DNA"/>
</dbReference>
<organism evidence="4 5">
    <name type="scientific">Arthrobacter halodurans</name>
    <dbReference type="NCBI Taxonomy" id="516699"/>
    <lineage>
        <taxon>Bacteria</taxon>
        <taxon>Bacillati</taxon>
        <taxon>Actinomycetota</taxon>
        <taxon>Actinomycetes</taxon>
        <taxon>Micrococcales</taxon>
        <taxon>Micrococcaceae</taxon>
        <taxon>Arthrobacter</taxon>
    </lineage>
</organism>
<dbReference type="PANTHER" id="PTHR43768:SF3">
    <property type="entry name" value="TREHALOSE 6-PHOSPHATE PHOSPHATASE"/>
    <property type="match status" value="1"/>
</dbReference>
<name>A0ABV4UN21_9MICC</name>
<dbReference type="GO" id="GO:0004805">
    <property type="term" value="F:trehalose-phosphatase activity"/>
    <property type="evidence" value="ECO:0007669"/>
    <property type="project" value="UniProtKB-EC"/>
</dbReference>
<comment type="function">
    <text evidence="2 3">Removes the phosphate from trehalose 6-phosphate to produce free trehalose.</text>
</comment>
<evidence type="ECO:0000256" key="2">
    <source>
        <dbReference type="ARBA" id="ARBA00024179"/>
    </source>
</evidence>
<comment type="cofactor">
    <cofactor evidence="3">
        <name>Mg(2+)</name>
        <dbReference type="ChEBI" id="CHEBI:18420"/>
    </cofactor>
</comment>
<sequence length="259" mass="27270">MDPGAAALNAIANRSKMAGLVMDFDGVLSPIIDDPSASELLPGTEEVLGSLATKLGLVALLSGRPVDFLADRAAVPGVALYGSYGLEQRTDSGVSVLPDAERWMPNVQAATAWLHEKLDGAEGIHVEDKSLAVAVHWRRAADHAAAADAINPLVQEAASLHGLRREPGKFVEELRIPVNQDKGTALHRIMDEGGLEVTAYAGDDLGDLPAFRAVSLARGHALIVDGPDMAPGVETVAGAHFDGPADFHLWLKRLDEATS</sequence>
<keyword evidence="1 3" id="KW-0378">Hydrolase</keyword>
<comment type="pathway">
    <text evidence="3">Glycan biosynthesis; trehalose biosynthesis.</text>
</comment>
<evidence type="ECO:0000313" key="4">
    <source>
        <dbReference type="EMBL" id="MFB0834341.1"/>
    </source>
</evidence>
<keyword evidence="3" id="KW-0460">Magnesium</keyword>
<gene>
    <name evidence="4" type="primary">otsB</name>
    <name evidence="4" type="ORF">ACETWP_07060</name>
</gene>
<dbReference type="Proteomes" id="UP001575652">
    <property type="component" value="Unassembled WGS sequence"/>
</dbReference>
<proteinExistence type="inferred from homology"/>
<dbReference type="SUPFAM" id="SSF56784">
    <property type="entry name" value="HAD-like"/>
    <property type="match status" value="1"/>
</dbReference>
<evidence type="ECO:0000256" key="1">
    <source>
        <dbReference type="ARBA" id="ARBA00022801"/>
    </source>
</evidence>
<evidence type="ECO:0000256" key="3">
    <source>
        <dbReference type="RuleBase" id="RU361117"/>
    </source>
</evidence>
<comment type="similarity">
    <text evidence="3">Belongs to the trehalose phosphatase family.</text>
</comment>
<dbReference type="Gene3D" id="3.30.70.1020">
    <property type="entry name" value="Trehalose-6-phosphate phosphatase related protein, domain 2"/>
    <property type="match status" value="1"/>
</dbReference>
<dbReference type="EC" id="3.1.3.12" evidence="3"/>
<protein>
    <recommendedName>
        <fullName evidence="3">Trehalose 6-phosphate phosphatase</fullName>
        <ecNumber evidence="3">3.1.3.12</ecNumber>
    </recommendedName>
</protein>
<dbReference type="Pfam" id="PF02358">
    <property type="entry name" value="Trehalose_PPase"/>
    <property type="match status" value="1"/>
</dbReference>